<gene>
    <name evidence="1" type="ORF">TOA249_LOCUS21114</name>
</gene>
<proteinExistence type="predicted"/>
<dbReference type="EMBL" id="CAJOBS010001796">
    <property type="protein sequence ID" value="CAF4762660.1"/>
    <property type="molecule type" value="Genomic_DNA"/>
</dbReference>
<protein>
    <submittedName>
        <fullName evidence="1">Uncharacterized protein</fullName>
    </submittedName>
</protein>
<evidence type="ECO:0000313" key="1">
    <source>
        <dbReference type="EMBL" id="CAF4762660.1"/>
    </source>
</evidence>
<organism evidence="1 2">
    <name type="scientific">Rotaria socialis</name>
    <dbReference type="NCBI Taxonomy" id="392032"/>
    <lineage>
        <taxon>Eukaryota</taxon>
        <taxon>Metazoa</taxon>
        <taxon>Spiralia</taxon>
        <taxon>Gnathifera</taxon>
        <taxon>Rotifera</taxon>
        <taxon>Eurotatoria</taxon>
        <taxon>Bdelloidea</taxon>
        <taxon>Philodinida</taxon>
        <taxon>Philodinidae</taxon>
        <taxon>Rotaria</taxon>
    </lineage>
</organism>
<name>A0A821M5P3_9BILA</name>
<evidence type="ECO:0000313" key="2">
    <source>
        <dbReference type="Proteomes" id="UP000663838"/>
    </source>
</evidence>
<comment type="caution">
    <text evidence="1">The sequence shown here is derived from an EMBL/GenBank/DDBJ whole genome shotgun (WGS) entry which is preliminary data.</text>
</comment>
<accession>A0A821M5P3</accession>
<dbReference type="AlphaFoldDB" id="A0A821M5P3"/>
<dbReference type="Proteomes" id="UP000663838">
    <property type="component" value="Unassembled WGS sequence"/>
</dbReference>
<sequence>MQLNTDSEKNGFIVCLNDEKLSLSQVHGVRDKQISSKSRPNIIPKQDALNIIISTESISETIKQNHDPYNGLDEDTLLNFSIPYIENSE</sequence>
<reference evidence="1" key="1">
    <citation type="submission" date="2021-02" db="EMBL/GenBank/DDBJ databases">
        <authorList>
            <person name="Nowell W R."/>
        </authorList>
    </citation>
    <scope>NUCLEOTIDE SEQUENCE</scope>
</reference>